<sequence length="598" mass="70021">MFIEYKTRKGKVIINDEEALMKFYQSYKDDIFIGFNSRNYDIHIFKGLLLGMDAGYINDKLIIQGKKGWEVVREGYKIPLNNFDIMPNPPISLKTLEGFMGSMIKESSVPFDLDRWLTNEEIKETIKYCLHDVKQTILVFEAKREEFESQLGLIEMFNLDMSLFNKTKAQLSAHILGAEKHENRGDEFDFIFPEVIRLDKYKYIKEWYENPENRRYVDDKGKKNKLITEIAGVEHVLGFGGIHAAIPNYYTEGIILCCDVASLYPSIMINFDFLSRNVKEPLKFKDIRDKRLSLKKIKDKKEKPLKVVINGTFGASKDQFNALFDPLMANNVCITGQLLLVDLIEKVEPYCELIQSNTDGIYMKVENRENVNKIKEVAKEWEVRTGLELEWDEYIKIYQKDVNNYLLIPEKLYDEKGKPRWKTKGVYVKKLNDLDYDLPIVNKAMVNYFVFNTPIEETINSCDELREFQKIVKLSSAYKYALKNCTFSKKKVLNEKTGKMVLKKVWNEDGEILKDKTFRVFASTKEEDKGIYKRKEGENPEKFANTPDKCFINNDDIKGKKIPNYLDKQYYIDLAQERINQFLGTDKKTKKKKEKVSK</sequence>
<proteinExistence type="predicted"/>
<keyword evidence="2" id="KW-1185">Reference proteome</keyword>
<evidence type="ECO:0008006" key="3">
    <source>
        <dbReference type="Google" id="ProtNLM"/>
    </source>
</evidence>
<accession>A0ABS1TIB6</accession>
<dbReference type="Proteomes" id="UP000623967">
    <property type="component" value="Unassembled WGS sequence"/>
</dbReference>
<protein>
    <recommendedName>
        <fullName evidence="3">DNA-directed DNA polymerase</fullName>
    </recommendedName>
</protein>
<dbReference type="SUPFAM" id="SSF56672">
    <property type="entry name" value="DNA/RNA polymerases"/>
    <property type="match status" value="1"/>
</dbReference>
<name>A0ABS1TIB6_9BACI</name>
<organism evidence="1 2">
    <name type="scientific">Neobacillus paridis</name>
    <dbReference type="NCBI Taxonomy" id="2803862"/>
    <lineage>
        <taxon>Bacteria</taxon>
        <taxon>Bacillati</taxon>
        <taxon>Bacillota</taxon>
        <taxon>Bacilli</taxon>
        <taxon>Bacillales</taxon>
        <taxon>Bacillaceae</taxon>
        <taxon>Neobacillus</taxon>
    </lineage>
</organism>
<gene>
    <name evidence="1" type="ORF">JK635_02295</name>
</gene>
<dbReference type="EMBL" id="JAESWB010000025">
    <property type="protein sequence ID" value="MBL4951070.1"/>
    <property type="molecule type" value="Genomic_DNA"/>
</dbReference>
<dbReference type="InterPro" id="IPR023211">
    <property type="entry name" value="DNA_pol_palm_dom_sf"/>
</dbReference>
<dbReference type="InterPro" id="IPR043502">
    <property type="entry name" value="DNA/RNA_pol_sf"/>
</dbReference>
<reference evidence="1 2" key="1">
    <citation type="submission" date="2021-01" db="EMBL/GenBank/DDBJ databases">
        <title>Genome public.</title>
        <authorList>
            <person name="Liu C."/>
            <person name="Sun Q."/>
        </authorList>
    </citation>
    <scope>NUCLEOTIDE SEQUENCE [LARGE SCALE GENOMIC DNA]</scope>
    <source>
        <strain evidence="1 2">YIM B02564</strain>
    </source>
</reference>
<dbReference type="InterPro" id="IPR012337">
    <property type="entry name" value="RNaseH-like_sf"/>
</dbReference>
<evidence type="ECO:0000313" key="2">
    <source>
        <dbReference type="Proteomes" id="UP000623967"/>
    </source>
</evidence>
<dbReference type="SUPFAM" id="SSF53098">
    <property type="entry name" value="Ribonuclease H-like"/>
    <property type="match status" value="1"/>
</dbReference>
<dbReference type="Gene3D" id="3.90.1600.10">
    <property type="entry name" value="Palm domain of DNA polymerase"/>
    <property type="match status" value="1"/>
</dbReference>
<comment type="caution">
    <text evidence="1">The sequence shown here is derived from an EMBL/GenBank/DDBJ whole genome shotgun (WGS) entry which is preliminary data.</text>
</comment>
<evidence type="ECO:0000313" key="1">
    <source>
        <dbReference type="EMBL" id="MBL4951070.1"/>
    </source>
</evidence>